<evidence type="ECO:0000256" key="1">
    <source>
        <dbReference type="SAM" id="MobiDB-lite"/>
    </source>
</evidence>
<dbReference type="AlphaFoldDB" id="A0AAD8W388"/>
<organism evidence="2 3">
    <name type="scientific">Lolium multiflorum</name>
    <name type="common">Italian ryegrass</name>
    <name type="synonym">Lolium perenne subsp. multiflorum</name>
    <dbReference type="NCBI Taxonomy" id="4521"/>
    <lineage>
        <taxon>Eukaryota</taxon>
        <taxon>Viridiplantae</taxon>
        <taxon>Streptophyta</taxon>
        <taxon>Embryophyta</taxon>
        <taxon>Tracheophyta</taxon>
        <taxon>Spermatophyta</taxon>
        <taxon>Magnoliopsida</taxon>
        <taxon>Liliopsida</taxon>
        <taxon>Poales</taxon>
        <taxon>Poaceae</taxon>
        <taxon>BOP clade</taxon>
        <taxon>Pooideae</taxon>
        <taxon>Poodae</taxon>
        <taxon>Poeae</taxon>
        <taxon>Poeae Chloroplast Group 2 (Poeae type)</taxon>
        <taxon>Loliodinae</taxon>
        <taxon>Loliinae</taxon>
        <taxon>Lolium</taxon>
    </lineage>
</organism>
<comment type="caution">
    <text evidence="2">The sequence shown here is derived from an EMBL/GenBank/DDBJ whole genome shotgun (WGS) entry which is preliminary data.</text>
</comment>
<dbReference type="EMBL" id="JAUUTY010000005">
    <property type="protein sequence ID" value="KAK1631218.1"/>
    <property type="molecule type" value="Genomic_DNA"/>
</dbReference>
<gene>
    <name evidence="2" type="ORF">QYE76_005533</name>
</gene>
<reference evidence="2" key="1">
    <citation type="submission" date="2023-07" db="EMBL/GenBank/DDBJ databases">
        <title>A chromosome-level genome assembly of Lolium multiflorum.</title>
        <authorList>
            <person name="Chen Y."/>
            <person name="Copetti D."/>
            <person name="Kolliker R."/>
            <person name="Studer B."/>
        </authorList>
    </citation>
    <scope>NUCLEOTIDE SEQUENCE</scope>
    <source>
        <strain evidence="2">02402/16</strain>
        <tissue evidence="2">Leaf</tissue>
    </source>
</reference>
<feature type="region of interest" description="Disordered" evidence="1">
    <location>
        <begin position="126"/>
        <end position="192"/>
    </location>
</feature>
<protein>
    <submittedName>
        <fullName evidence="2">Uncharacterized protein</fullName>
    </submittedName>
</protein>
<feature type="compositionally biased region" description="Low complexity" evidence="1">
    <location>
        <begin position="166"/>
        <end position="180"/>
    </location>
</feature>
<sequence length="192" mass="21273">MRWCSKSEQHGVLLYAKHEATEAIHFVHSAMCAAMQRKMHSVAGLLSMLRHAAAEQAEARRRRHLPDERRRSTCDPVLGANEMWFRIGERNIKTRTEKASSPPFHAPLGHFALEHDVRSGCAVASPAAPVDAQRPRPSGSGLPRIVPRRCRPHAFGTMRWKTQPKAVASSAAPLPNAAASPTPPWRHCAHEP</sequence>
<dbReference type="Proteomes" id="UP001231189">
    <property type="component" value="Unassembled WGS sequence"/>
</dbReference>
<accession>A0AAD8W388</accession>
<evidence type="ECO:0000313" key="3">
    <source>
        <dbReference type="Proteomes" id="UP001231189"/>
    </source>
</evidence>
<proteinExistence type="predicted"/>
<name>A0AAD8W388_LOLMU</name>
<evidence type="ECO:0000313" key="2">
    <source>
        <dbReference type="EMBL" id="KAK1631218.1"/>
    </source>
</evidence>
<keyword evidence="3" id="KW-1185">Reference proteome</keyword>